<reference evidence="2" key="1">
    <citation type="journal article" date="2019" name="Int. J. Syst. Evol. Microbiol.">
        <title>The Global Catalogue of Microorganisms (GCM) 10K type strain sequencing project: providing services to taxonomists for standard genome sequencing and annotation.</title>
        <authorList>
            <consortium name="The Broad Institute Genomics Platform"/>
            <consortium name="The Broad Institute Genome Sequencing Center for Infectious Disease"/>
            <person name="Wu L."/>
            <person name="Ma J."/>
        </authorList>
    </citation>
    <scope>NUCLEOTIDE SEQUENCE [LARGE SCALE GENOMIC DNA]</scope>
    <source>
        <strain evidence="2">JCM 9373</strain>
    </source>
</reference>
<proteinExistence type="predicted"/>
<organism evidence="1 2">
    <name type="scientific">Planomonospora alba</name>
    <dbReference type="NCBI Taxonomy" id="161354"/>
    <lineage>
        <taxon>Bacteria</taxon>
        <taxon>Bacillati</taxon>
        <taxon>Actinomycetota</taxon>
        <taxon>Actinomycetes</taxon>
        <taxon>Streptosporangiales</taxon>
        <taxon>Streptosporangiaceae</taxon>
        <taxon>Planomonospora</taxon>
    </lineage>
</organism>
<evidence type="ECO:0000313" key="1">
    <source>
        <dbReference type="EMBL" id="GAA3144241.1"/>
    </source>
</evidence>
<protein>
    <submittedName>
        <fullName evidence="1">Uncharacterized protein</fullName>
    </submittedName>
</protein>
<dbReference type="RefSeq" id="WP_344861537.1">
    <property type="nucleotide sequence ID" value="NZ_BAAAUT010000031.1"/>
</dbReference>
<dbReference type="Proteomes" id="UP001500320">
    <property type="component" value="Unassembled WGS sequence"/>
</dbReference>
<sequence>MYDDDPGADLEALYTARLDADLEMAEMAATADRIHRLRTKGICTHQSWVGYLPKPVHEPQKQLTPGQVACTDMCRRVFASEDDLIADAEEHLL</sequence>
<name>A0ABP6NDX7_9ACTN</name>
<evidence type="ECO:0000313" key="2">
    <source>
        <dbReference type="Proteomes" id="UP001500320"/>
    </source>
</evidence>
<keyword evidence="2" id="KW-1185">Reference proteome</keyword>
<accession>A0ABP6NDX7</accession>
<gene>
    <name evidence="1" type="ORF">GCM10010466_39190</name>
</gene>
<comment type="caution">
    <text evidence="1">The sequence shown here is derived from an EMBL/GenBank/DDBJ whole genome shotgun (WGS) entry which is preliminary data.</text>
</comment>
<dbReference type="EMBL" id="BAAAUT010000031">
    <property type="protein sequence ID" value="GAA3144241.1"/>
    <property type="molecule type" value="Genomic_DNA"/>
</dbReference>